<dbReference type="EMBL" id="CVRI01000044">
    <property type="protein sequence ID" value="CRK96837.1"/>
    <property type="molecule type" value="Genomic_DNA"/>
</dbReference>
<protein>
    <submittedName>
        <fullName evidence="2">CLUMA_CG010240, isoform A</fullName>
    </submittedName>
</protein>
<sequence length="76" mass="8730">MQKAHENASNSYHEFLNILITYAYKNISLLTTEALKIYGLMIKKGNWFFFYSLPLLALALALNLVDSIMAFYSCTK</sequence>
<organism evidence="2 3">
    <name type="scientific">Clunio marinus</name>
    <dbReference type="NCBI Taxonomy" id="568069"/>
    <lineage>
        <taxon>Eukaryota</taxon>
        <taxon>Metazoa</taxon>
        <taxon>Ecdysozoa</taxon>
        <taxon>Arthropoda</taxon>
        <taxon>Hexapoda</taxon>
        <taxon>Insecta</taxon>
        <taxon>Pterygota</taxon>
        <taxon>Neoptera</taxon>
        <taxon>Endopterygota</taxon>
        <taxon>Diptera</taxon>
        <taxon>Nematocera</taxon>
        <taxon>Chironomoidea</taxon>
        <taxon>Chironomidae</taxon>
        <taxon>Clunio</taxon>
    </lineage>
</organism>
<accession>A0A1J1I991</accession>
<dbReference type="Proteomes" id="UP000183832">
    <property type="component" value="Unassembled WGS sequence"/>
</dbReference>
<evidence type="ECO:0000256" key="1">
    <source>
        <dbReference type="SAM" id="Phobius"/>
    </source>
</evidence>
<keyword evidence="1" id="KW-1133">Transmembrane helix</keyword>
<gene>
    <name evidence="2" type="ORF">CLUMA_CG010240</name>
</gene>
<name>A0A1J1I991_9DIPT</name>
<dbReference type="AlphaFoldDB" id="A0A1J1I991"/>
<keyword evidence="1" id="KW-0472">Membrane</keyword>
<keyword evidence="3" id="KW-1185">Reference proteome</keyword>
<dbReference type="OrthoDB" id="6234674at2759"/>
<reference evidence="2 3" key="1">
    <citation type="submission" date="2015-04" db="EMBL/GenBank/DDBJ databases">
        <authorList>
            <person name="Syromyatnikov M.Y."/>
            <person name="Popov V.N."/>
        </authorList>
    </citation>
    <scope>NUCLEOTIDE SEQUENCE [LARGE SCALE GENOMIC DNA]</scope>
</reference>
<evidence type="ECO:0000313" key="2">
    <source>
        <dbReference type="EMBL" id="CRK96837.1"/>
    </source>
</evidence>
<feature type="transmembrane region" description="Helical" evidence="1">
    <location>
        <begin position="48"/>
        <end position="72"/>
    </location>
</feature>
<evidence type="ECO:0000313" key="3">
    <source>
        <dbReference type="Proteomes" id="UP000183832"/>
    </source>
</evidence>
<keyword evidence="1" id="KW-0812">Transmembrane</keyword>
<proteinExistence type="predicted"/>